<evidence type="ECO:0000313" key="4">
    <source>
        <dbReference type="EMBL" id="KFI71087.1"/>
    </source>
</evidence>
<dbReference type="GO" id="GO:0000976">
    <property type="term" value="F:transcription cis-regulatory region binding"/>
    <property type="evidence" value="ECO:0007669"/>
    <property type="project" value="TreeGrafter"/>
</dbReference>
<dbReference type="InterPro" id="IPR009057">
    <property type="entry name" value="Homeodomain-like_sf"/>
</dbReference>
<dbReference type="RefSeq" id="WP_033522178.1">
    <property type="nucleotide sequence ID" value="NZ_CADAXU010000018.1"/>
</dbReference>
<dbReference type="EMBL" id="JGZC01000004">
    <property type="protein sequence ID" value="KFI71087.1"/>
    <property type="molecule type" value="Genomic_DNA"/>
</dbReference>
<dbReference type="InterPro" id="IPR036271">
    <property type="entry name" value="Tet_transcr_reg_TetR-rel_C_sf"/>
</dbReference>
<evidence type="ECO:0000256" key="1">
    <source>
        <dbReference type="ARBA" id="ARBA00023125"/>
    </source>
</evidence>
<feature type="domain" description="HTH tetR-type" evidence="3">
    <location>
        <begin position="6"/>
        <end position="66"/>
    </location>
</feature>
<dbReference type="GO" id="GO:0003700">
    <property type="term" value="F:DNA-binding transcription factor activity"/>
    <property type="evidence" value="ECO:0007669"/>
    <property type="project" value="TreeGrafter"/>
</dbReference>
<proteinExistence type="predicted"/>
<organism evidence="4 5">
    <name type="scientific">Bifidobacterium merycicum</name>
    <dbReference type="NCBI Taxonomy" id="78345"/>
    <lineage>
        <taxon>Bacteria</taxon>
        <taxon>Bacillati</taxon>
        <taxon>Actinomycetota</taxon>
        <taxon>Actinomycetes</taxon>
        <taxon>Bifidobacteriales</taxon>
        <taxon>Bifidobacteriaceae</taxon>
        <taxon>Bifidobacterium</taxon>
    </lineage>
</organism>
<dbReference type="SUPFAM" id="SSF46689">
    <property type="entry name" value="Homeodomain-like"/>
    <property type="match status" value="1"/>
</dbReference>
<reference evidence="4 5" key="1">
    <citation type="submission" date="2014-03" db="EMBL/GenBank/DDBJ databases">
        <title>Genomics of Bifidobacteria.</title>
        <authorList>
            <person name="Ventura M."/>
            <person name="Milani C."/>
            <person name="Lugli G.A."/>
        </authorList>
    </citation>
    <scope>NUCLEOTIDE SEQUENCE [LARGE SCALE GENOMIC DNA]</scope>
    <source>
        <strain evidence="4 5">LMG 11341</strain>
    </source>
</reference>
<dbReference type="AlphaFoldDB" id="A0A087BJ87"/>
<dbReference type="PANTHER" id="PTHR30055">
    <property type="entry name" value="HTH-TYPE TRANSCRIPTIONAL REGULATOR RUTR"/>
    <property type="match status" value="1"/>
</dbReference>
<dbReference type="SUPFAM" id="SSF48498">
    <property type="entry name" value="Tetracyclin repressor-like, C-terminal domain"/>
    <property type="match status" value="1"/>
</dbReference>
<dbReference type="Gene3D" id="1.10.357.10">
    <property type="entry name" value="Tetracycline Repressor, domain 2"/>
    <property type="match status" value="1"/>
</dbReference>
<comment type="caution">
    <text evidence="4">The sequence shown here is derived from an EMBL/GenBank/DDBJ whole genome shotgun (WGS) entry which is preliminary data.</text>
</comment>
<dbReference type="PRINTS" id="PR00455">
    <property type="entry name" value="HTHTETR"/>
</dbReference>
<dbReference type="Pfam" id="PF00440">
    <property type="entry name" value="TetR_N"/>
    <property type="match status" value="1"/>
</dbReference>
<accession>A0A087BJ87</accession>
<protein>
    <submittedName>
        <fullName evidence="4">TetR-type transcriptional regulator</fullName>
    </submittedName>
</protein>
<evidence type="ECO:0000259" key="3">
    <source>
        <dbReference type="PROSITE" id="PS50977"/>
    </source>
</evidence>
<dbReference type="InterPro" id="IPR050109">
    <property type="entry name" value="HTH-type_TetR-like_transc_reg"/>
</dbReference>
<keyword evidence="1 2" id="KW-0238">DNA-binding</keyword>
<dbReference type="PANTHER" id="PTHR30055:SF146">
    <property type="entry name" value="HTH-TYPE TRANSCRIPTIONAL DUAL REGULATOR CECR"/>
    <property type="match status" value="1"/>
</dbReference>
<dbReference type="PROSITE" id="PS50977">
    <property type="entry name" value="HTH_TETR_2"/>
    <property type="match status" value="1"/>
</dbReference>
<dbReference type="OrthoDB" id="7505659at2"/>
<dbReference type="eggNOG" id="COG1309">
    <property type="taxonomic scope" value="Bacteria"/>
</dbReference>
<name>A0A087BJ87_9BIFI</name>
<sequence>MVNGEVDRRNEILKAAVECFGTLGYYGTSLQRIATKVGLTKAGILHYVGSKEGLLTAVLDDMYDRETEDVTADMVRRDSPLIADMWRGIVAINAKRPDLVHMFSTLSAEALDPDHPAHDYFANREEQVVDVAANIRWHVPDGVDAERMLRAGFAMMDGVQLRWLRSPGQDLNAMWAQCEDVLFPLPLWEGYR</sequence>
<dbReference type="InterPro" id="IPR001647">
    <property type="entry name" value="HTH_TetR"/>
</dbReference>
<evidence type="ECO:0000256" key="2">
    <source>
        <dbReference type="PROSITE-ProRule" id="PRU00335"/>
    </source>
</evidence>
<feature type="DNA-binding region" description="H-T-H motif" evidence="2">
    <location>
        <begin position="29"/>
        <end position="48"/>
    </location>
</feature>
<keyword evidence="5" id="KW-1185">Reference proteome</keyword>
<evidence type="ECO:0000313" key="5">
    <source>
        <dbReference type="Proteomes" id="UP000029060"/>
    </source>
</evidence>
<dbReference type="STRING" id="78345.BMERY_1252"/>
<dbReference type="Proteomes" id="UP000029060">
    <property type="component" value="Unassembled WGS sequence"/>
</dbReference>
<gene>
    <name evidence="4" type="ORF">BMERY_1252</name>
</gene>